<name>A0ABX0AFW8_9GAMM</name>
<dbReference type="CDD" id="cd00293">
    <property type="entry name" value="USP-like"/>
    <property type="match status" value="1"/>
</dbReference>
<comment type="caution">
    <text evidence="3">The sequence shown here is derived from an EMBL/GenBank/DDBJ whole genome shotgun (WGS) entry which is preliminary data.</text>
</comment>
<dbReference type="RefSeq" id="WP_162348675.1">
    <property type="nucleotide sequence ID" value="NZ_QOVG01000002.1"/>
</dbReference>
<feature type="domain" description="UspA" evidence="2">
    <location>
        <begin position="157"/>
        <end position="277"/>
    </location>
</feature>
<dbReference type="InterPro" id="IPR006016">
    <property type="entry name" value="UspA"/>
</dbReference>
<dbReference type="PRINTS" id="PR01438">
    <property type="entry name" value="UNVRSLSTRESS"/>
</dbReference>
<keyword evidence="4" id="KW-1185">Reference proteome</keyword>
<dbReference type="Pfam" id="PF00582">
    <property type="entry name" value="Usp"/>
    <property type="match status" value="1"/>
</dbReference>
<evidence type="ECO:0000256" key="1">
    <source>
        <dbReference type="ARBA" id="ARBA00008791"/>
    </source>
</evidence>
<dbReference type="Gene3D" id="3.40.50.12370">
    <property type="match status" value="1"/>
</dbReference>
<proteinExistence type="inferred from homology"/>
<accession>A0ABX0AFW8</accession>
<gene>
    <name evidence="3" type="ORF">DT603_04630</name>
</gene>
<dbReference type="Proteomes" id="UP001429354">
    <property type="component" value="Unassembled WGS sequence"/>
</dbReference>
<organism evidence="3 4">
    <name type="scientific">Pseudoxanthomonas gei</name>
    <dbReference type="NCBI Taxonomy" id="1383030"/>
    <lineage>
        <taxon>Bacteria</taxon>
        <taxon>Pseudomonadati</taxon>
        <taxon>Pseudomonadota</taxon>
        <taxon>Gammaproteobacteria</taxon>
        <taxon>Lysobacterales</taxon>
        <taxon>Lysobacteraceae</taxon>
        <taxon>Pseudoxanthomonas</taxon>
    </lineage>
</organism>
<dbReference type="InterPro" id="IPR006015">
    <property type="entry name" value="Universal_stress_UspA"/>
</dbReference>
<evidence type="ECO:0000313" key="4">
    <source>
        <dbReference type="Proteomes" id="UP001429354"/>
    </source>
</evidence>
<comment type="similarity">
    <text evidence="1">Belongs to the universal stress protein A family.</text>
</comment>
<dbReference type="PANTHER" id="PTHR46268">
    <property type="entry name" value="STRESS RESPONSE PROTEIN NHAX"/>
    <property type="match status" value="1"/>
</dbReference>
<dbReference type="PANTHER" id="PTHR46268:SF15">
    <property type="entry name" value="UNIVERSAL STRESS PROTEIN HP_0031"/>
    <property type="match status" value="1"/>
</dbReference>
<dbReference type="SUPFAM" id="SSF52402">
    <property type="entry name" value="Adenine nucleotide alpha hydrolases-like"/>
    <property type="match status" value="2"/>
</dbReference>
<evidence type="ECO:0000259" key="2">
    <source>
        <dbReference type="Pfam" id="PF00582"/>
    </source>
</evidence>
<evidence type="ECO:0000313" key="3">
    <source>
        <dbReference type="EMBL" id="NDK38124.1"/>
    </source>
</evidence>
<protein>
    <submittedName>
        <fullName evidence="3">Universal stress protein</fullName>
    </submittedName>
</protein>
<reference evidence="3 4" key="1">
    <citation type="submission" date="2018-07" db="EMBL/GenBank/DDBJ databases">
        <title>Whole genome Sequencing of Pseudoxanthomonas gei KCTC 32298 (T).</title>
        <authorList>
            <person name="Kumar S."/>
            <person name="Bansal K."/>
            <person name="Kaur A."/>
            <person name="Patil P."/>
            <person name="Sharma S."/>
            <person name="Patil P.B."/>
        </authorList>
    </citation>
    <scope>NUCLEOTIDE SEQUENCE [LARGE SCALE GENOMIC DNA]</scope>
    <source>
        <strain evidence="3 4">KCTC 32298</strain>
    </source>
</reference>
<dbReference type="EMBL" id="QOVG01000002">
    <property type="protein sequence ID" value="NDK38124.1"/>
    <property type="molecule type" value="Genomic_DNA"/>
</dbReference>
<sequence length="279" mass="29847">MSLRDLVVFLEAGPGCSDRLAYAAALAKRSQAHLIATFVSEPLVLNPHAGFAIGAALPDMLATYRKRTAAALELIRAEFEQLTARRSFTAEWRESNNQTAEALMLHARHADLAVLGPPAEQNNDITMLGLSERAVFESGRPCLLVPTDWPWQRIPTRVVIGWNGGAEATQAIADALPLLAACEAVHLVVVPEARTHATYGEDPGADMAAHLARHDVPVVLEQCSGNDDAGAVLLECCQAVDADLLVMGAIGRSRISEFVLGGATRTVLARARLPLLVSH</sequence>